<dbReference type="Gene3D" id="1.10.10.10">
    <property type="entry name" value="Winged helix-like DNA-binding domain superfamily/Winged helix DNA-binding domain"/>
    <property type="match status" value="1"/>
</dbReference>
<evidence type="ECO:0000256" key="1">
    <source>
        <dbReference type="ARBA" id="ARBA00023015"/>
    </source>
</evidence>
<dbReference type="RefSeq" id="WP_371386879.1">
    <property type="nucleotide sequence ID" value="NZ_JBGLYH010000030.1"/>
</dbReference>
<dbReference type="InterPro" id="IPR036388">
    <property type="entry name" value="WH-like_DNA-bd_sf"/>
</dbReference>
<evidence type="ECO:0000313" key="5">
    <source>
        <dbReference type="EMBL" id="MEZ7197363.1"/>
    </source>
</evidence>
<accession>A0ABV4K326</accession>
<evidence type="ECO:0000256" key="3">
    <source>
        <dbReference type="ARBA" id="ARBA00023163"/>
    </source>
</evidence>
<dbReference type="PANTHER" id="PTHR42756:SF1">
    <property type="entry name" value="TRANSCRIPTIONAL REPRESSOR OF EMRAB OPERON"/>
    <property type="match status" value="1"/>
</dbReference>
<gene>
    <name evidence="5" type="ORF">AB6M95_11425</name>
</gene>
<keyword evidence="1" id="KW-0805">Transcription regulation</keyword>
<dbReference type="Pfam" id="PF12802">
    <property type="entry name" value="MarR_2"/>
    <property type="match status" value="1"/>
</dbReference>
<dbReference type="PROSITE" id="PS50995">
    <property type="entry name" value="HTH_MARR_2"/>
    <property type="match status" value="1"/>
</dbReference>
<organism evidence="5 6">
    <name type="scientific">Pseudodesulfovibrio karagichevae</name>
    <dbReference type="NCBI Taxonomy" id="3239305"/>
    <lineage>
        <taxon>Bacteria</taxon>
        <taxon>Pseudomonadati</taxon>
        <taxon>Thermodesulfobacteriota</taxon>
        <taxon>Desulfovibrionia</taxon>
        <taxon>Desulfovibrionales</taxon>
        <taxon>Desulfovibrionaceae</taxon>
    </lineage>
</organism>
<evidence type="ECO:0000313" key="6">
    <source>
        <dbReference type="Proteomes" id="UP001568698"/>
    </source>
</evidence>
<sequence length="150" mass="17310">MFFLKELPTRETLERYHERFPGMRPDVVMEALVLMKKGSLLIRSLDEYFTRHGLSQLRYMILVVIDRQPDRDEMTVTELAANLDVSKPVMTRTLKGLIEDGFIDVSVGADDRRVKLVRLTKAARDKLAAILPGYYETIQAAMKRLEEDHA</sequence>
<reference evidence="5 6" key="1">
    <citation type="submission" date="2024-08" db="EMBL/GenBank/DDBJ databases">
        <title>Sulfate-reducing bacteria isolated from formation water of the oil field in Kazakhstan and description of Pseudodesulfovibrio sp.</title>
        <authorList>
            <person name="Bidzhieva S.K."/>
            <person name="Tourova T.P."/>
            <person name="Grouzdev D.S."/>
            <person name="Beletsky A.V."/>
            <person name="Sokolova D.S."/>
            <person name="Samigullina S.R."/>
            <person name="Poltaraus A.B."/>
            <person name="Avtukh A.N."/>
            <person name="Tereshina V.M."/>
            <person name="Zhaparov N.S."/>
            <person name="Mardanov A.V."/>
            <person name="Nazina T.N."/>
        </authorList>
    </citation>
    <scope>NUCLEOTIDE SEQUENCE [LARGE SCALE GENOMIC DNA]</scope>
    <source>
        <strain evidence="5 6">9FUS</strain>
    </source>
</reference>
<dbReference type="EMBL" id="JBGLYH010000030">
    <property type="protein sequence ID" value="MEZ7197363.1"/>
    <property type="molecule type" value="Genomic_DNA"/>
</dbReference>
<dbReference type="PANTHER" id="PTHR42756">
    <property type="entry name" value="TRANSCRIPTIONAL REGULATOR, MARR"/>
    <property type="match status" value="1"/>
</dbReference>
<keyword evidence="2" id="KW-0238">DNA-binding</keyword>
<dbReference type="InterPro" id="IPR000835">
    <property type="entry name" value="HTH_MarR-typ"/>
</dbReference>
<comment type="caution">
    <text evidence="5">The sequence shown here is derived from an EMBL/GenBank/DDBJ whole genome shotgun (WGS) entry which is preliminary data.</text>
</comment>
<proteinExistence type="predicted"/>
<feature type="domain" description="HTH marR-type" evidence="4">
    <location>
        <begin position="24"/>
        <end position="150"/>
    </location>
</feature>
<dbReference type="SMART" id="SM00347">
    <property type="entry name" value="HTH_MARR"/>
    <property type="match status" value="1"/>
</dbReference>
<dbReference type="InterPro" id="IPR036390">
    <property type="entry name" value="WH_DNA-bd_sf"/>
</dbReference>
<name>A0ABV4K326_9BACT</name>
<keyword evidence="6" id="KW-1185">Reference proteome</keyword>
<evidence type="ECO:0000259" key="4">
    <source>
        <dbReference type="PROSITE" id="PS50995"/>
    </source>
</evidence>
<evidence type="ECO:0000256" key="2">
    <source>
        <dbReference type="ARBA" id="ARBA00023125"/>
    </source>
</evidence>
<dbReference type="SUPFAM" id="SSF46785">
    <property type="entry name" value="Winged helix' DNA-binding domain"/>
    <property type="match status" value="1"/>
</dbReference>
<protein>
    <submittedName>
        <fullName evidence="5">MarR family winged helix-turn-helix transcriptional regulator</fullName>
    </submittedName>
</protein>
<dbReference type="Proteomes" id="UP001568698">
    <property type="component" value="Unassembled WGS sequence"/>
</dbReference>
<keyword evidence="3" id="KW-0804">Transcription</keyword>